<evidence type="ECO:0000313" key="1">
    <source>
        <dbReference type="EMBL" id="BAR59992.1"/>
    </source>
</evidence>
<dbReference type="EMBL" id="AP014685">
    <property type="protein sequence ID" value="BAR59992.1"/>
    <property type="molecule type" value="Genomic_DNA"/>
</dbReference>
<proteinExistence type="predicted"/>
<dbReference type="Pfam" id="PF06187">
    <property type="entry name" value="DUF993"/>
    <property type="match status" value="1"/>
</dbReference>
<accession>A0A0E4BTR7</accession>
<dbReference type="AlphaFoldDB" id="A0A0E4BTR7"/>
<dbReference type="Proteomes" id="UP000063308">
    <property type="component" value="Chromosome"/>
</dbReference>
<protein>
    <recommendedName>
        <fullName evidence="3">Dihydrodipicolinate synthase family protein</fullName>
    </recommendedName>
</protein>
<dbReference type="Gene3D" id="3.20.20.70">
    <property type="entry name" value="Aldolase class I"/>
    <property type="match status" value="1"/>
</dbReference>
<name>A0A0E4BTR7_9BRAD</name>
<dbReference type="InterPro" id="IPR009334">
    <property type="entry name" value="DUF993"/>
</dbReference>
<dbReference type="RefSeq" id="WP_060911039.1">
    <property type="nucleotide sequence ID" value="NZ_CP126038.1"/>
</dbReference>
<evidence type="ECO:0000313" key="2">
    <source>
        <dbReference type="Proteomes" id="UP000063308"/>
    </source>
</evidence>
<evidence type="ECO:0008006" key="3">
    <source>
        <dbReference type="Google" id="ProtNLM"/>
    </source>
</evidence>
<dbReference type="SUPFAM" id="SSF51569">
    <property type="entry name" value="Aldolase"/>
    <property type="match status" value="1"/>
</dbReference>
<organism evidence="1 2">
    <name type="scientific">Bradyrhizobium diazoefficiens</name>
    <dbReference type="NCBI Taxonomy" id="1355477"/>
    <lineage>
        <taxon>Bacteria</taxon>
        <taxon>Pseudomonadati</taxon>
        <taxon>Pseudomonadota</taxon>
        <taxon>Alphaproteobacteria</taxon>
        <taxon>Hyphomicrobiales</taxon>
        <taxon>Nitrobacteraceae</taxon>
        <taxon>Bradyrhizobium</taxon>
    </lineage>
</organism>
<dbReference type="InterPro" id="IPR013785">
    <property type="entry name" value="Aldolase_TIM"/>
</dbReference>
<reference evidence="1 2" key="1">
    <citation type="submission" date="2014-11" db="EMBL/GenBank/DDBJ databases">
        <title>Symbiosis island explosion on the genome of extra-slow-growing strains of soybean bradyrhizobia with massive insertion sequences.</title>
        <authorList>
            <person name="Iida T."/>
            <person name="Minamisawa K."/>
        </authorList>
    </citation>
    <scope>NUCLEOTIDE SEQUENCE [LARGE SCALE GENOMIC DNA]</scope>
    <source>
        <strain evidence="1 2">NK6</strain>
    </source>
</reference>
<gene>
    <name evidence="1" type="ORF">NK6_6841</name>
</gene>
<sequence>MNKPVLPKPAPSMSSLSLKLPKADRSIETYRLAASRTFPARLEGPLNRIAFSAVHTVADPFADNDPWLSVSVDWDKTIAFREHVWDLGLGVAEAMDTAQRGMGLDWPTSLELITRSVAAAKRRNALVFSGAGTDHLAVEDARTIDDVIRAYEEQISAVEKVGGRIILMASRALAKLGRNADDYAKVYDRVLSQVREPVIIHWLGDMFDPALTGYWGTKDLDKAMDVAVAIINANAAKVDGVKVSLLDKQREIDMRRRLDKRIRMYTGDDFNYAELIAGDSQGFSHALLGIFDAIAPAASYALSRLAAGDEAGFHDVLGPTVPLSRHIFKAPTRFYKTGVVFMAYLNGHQDHFTMVGGQESARSMLHLAELFRLADQADLLANPELATRRMTTVLASHGIES</sequence>